<dbReference type="PANTHER" id="PTHR14859">
    <property type="entry name" value="CALCOFLUOR WHITE HYPERSENSITIVE PROTEIN PRECURSOR"/>
    <property type="match status" value="1"/>
</dbReference>
<dbReference type="CDD" id="cd09084">
    <property type="entry name" value="EEP-2"/>
    <property type="match status" value="1"/>
</dbReference>
<dbReference type="InterPro" id="IPR051916">
    <property type="entry name" value="GPI-anchor_lipid_remodeler"/>
</dbReference>
<dbReference type="InterPro" id="IPR036691">
    <property type="entry name" value="Endo/exonu/phosph_ase_sf"/>
</dbReference>
<sequence>MLLSVFVLLLGFGYVKSTFAFGHKQEPATANDFTMMTYNVRGFNYTKWSKQEGISDSIAKLVATENPDVVMFQEFHKPVFNVYDKMFLHKTAVFRSGQNGQAIFSNYKIVDTGEFNFKESRNNIIYADILIHADTVRFYNVHLETNRVTNDIEGGLMEADKSKMAYTLSNSFKIQQQQIDALIAQLKEYKGKVVIAGDFNNTAYSYIYNELKTEYDLQDSFEVKGSSFGNTYGFKYFPLRIDFVLSDKSLEVKAHKNYDQYYSDHYPVKVTFGLDAPVAD</sequence>
<evidence type="ECO:0000313" key="2">
    <source>
        <dbReference type="EMBL" id="GLB50375.1"/>
    </source>
</evidence>
<feature type="domain" description="Endonuclease/exonuclease/phosphatase" evidence="1">
    <location>
        <begin position="36"/>
        <end position="265"/>
    </location>
</feature>
<accession>A0ABQ5MMQ2</accession>
<reference evidence="2" key="1">
    <citation type="submission" date="2022-07" db="EMBL/GenBank/DDBJ databases">
        <title>Taxonomy of Novel Oxalotrophic and Methylotrophic Bacteria.</title>
        <authorList>
            <person name="Sahin N."/>
            <person name="Tani A."/>
        </authorList>
    </citation>
    <scope>NUCLEOTIDE SEQUENCE</scope>
    <source>
        <strain evidence="2">Y10</strain>
    </source>
</reference>
<keyword evidence="3" id="KW-1185">Reference proteome</keyword>
<dbReference type="Proteomes" id="UP001143543">
    <property type="component" value="Unassembled WGS sequence"/>
</dbReference>
<evidence type="ECO:0000259" key="1">
    <source>
        <dbReference type="Pfam" id="PF03372"/>
    </source>
</evidence>
<dbReference type="Pfam" id="PF03372">
    <property type="entry name" value="Exo_endo_phos"/>
    <property type="match status" value="1"/>
</dbReference>
<gene>
    <name evidence="2" type="ORF">Y10_27430</name>
</gene>
<dbReference type="Gene3D" id="3.60.10.10">
    <property type="entry name" value="Endonuclease/exonuclease/phosphatase"/>
    <property type="match status" value="1"/>
</dbReference>
<evidence type="ECO:0000313" key="3">
    <source>
        <dbReference type="Proteomes" id="UP001143543"/>
    </source>
</evidence>
<dbReference type="InterPro" id="IPR005135">
    <property type="entry name" value="Endo/exonuclease/phosphatase"/>
</dbReference>
<proteinExistence type="predicted"/>
<comment type="caution">
    <text evidence="2">The sequence shown here is derived from an EMBL/GenBank/DDBJ whole genome shotgun (WGS) entry which is preliminary data.</text>
</comment>
<name>A0ABQ5MMQ2_9FLAO</name>
<organism evidence="2 3">
    <name type="scientific">Neptunitalea lumnitzerae</name>
    <dbReference type="NCBI Taxonomy" id="2965509"/>
    <lineage>
        <taxon>Bacteria</taxon>
        <taxon>Pseudomonadati</taxon>
        <taxon>Bacteroidota</taxon>
        <taxon>Flavobacteriia</taxon>
        <taxon>Flavobacteriales</taxon>
        <taxon>Flavobacteriaceae</taxon>
        <taxon>Neptunitalea</taxon>
    </lineage>
</organism>
<dbReference type="EMBL" id="BRVO01000003">
    <property type="protein sequence ID" value="GLB50375.1"/>
    <property type="molecule type" value="Genomic_DNA"/>
</dbReference>
<dbReference type="PANTHER" id="PTHR14859:SF1">
    <property type="entry name" value="PGAP2-INTERACTING PROTEIN"/>
    <property type="match status" value="1"/>
</dbReference>
<dbReference type="SUPFAM" id="SSF56219">
    <property type="entry name" value="DNase I-like"/>
    <property type="match status" value="1"/>
</dbReference>
<protein>
    <recommendedName>
        <fullName evidence="1">Endonuclease/exonuclease/phosphatase domain-containing protein</fullName>
    </recommendedName>
</protein>